<evidence type="ECO:0000313" key="1">
    <source>
        <dbReference type="EMBL" id="SVE33499.1"/>
    </source>
</evidence>
<name>A0A383CN51_9ZZZZ</name>
<dbReference type="EMBL" id="UINC01210160">
    <property type="protein sequence ID" value="SVE33499.1"/>
    <property type="molecule type" value="Genomic_DNA"/>
</dbReference>
<dbReference type="AlphaFoldDB" id="A0A383CN51"/>
<organism evidence="1">
    <name type="scientific">marine metagenome</name>
    <dbReference type="NCBI Taxonomy" id="408172"/>
    <lineage>
        <taxon>unclassified sequences</taxon>
        <taxon>metagenomes</taxon>
        <taxon>ecological metagenomes</taxon>
    </lineage>
</organism>
<proteinExistence type="predicted"/>
<protein>
    <submittedName>
        <fullName evidence="1">Uncharacterized protein</fullName>
    </submittedName>
</protein>
<feature type="non-terminal residue" evidence="1">
    <location>
        <position position="158"/>
    </location>
</feature>
<gene>
    <name evidence="1" type="ORF">METZ01_LOCUS486353</name>
</gene>
<sequence length="158" mass="17253">MKTFKQHLAEHSGKAFKSQWMDQDTLPSAEHAIEALNSLVGQLAEHEYLNPKVGIEVLESQLGKLGYHFEAPSLDGGDGTYSLPLSYGSGSFEVDRSQNPYGEFKDSDGISEHIQGGVSLVIDVMKSGDGKTLMNAQIVKNMDAEKVTPVDQIKVKDK</sequence>
<reference evidence="1" key="1">
    <citation type="submission" date="2018-05" db="EMBL/GenBank/DDBJ databases">
        <authorList>
            <person name="Lanie J.A."/>
            <person name="Ng W.-L."/>
            <person name="Kazmierczak K.M."/>
            <person name="Andrzejewski T.M."/>
            <person name="Davidsen T.M."/>
            <person name="Wayne K.J."/>
            <person name="Tettelin H."/>
            <person name="Glass J.I."/>
            <person name="Rusch D."/>
            <person name="Podicherti R."/>
            <person name="Tsui H.-C.T."/>
            <person name="Winkler M.E."/>
        </authorList>
    </citation>
    <scope>NUCLEOTIDE SEQUENCE</scope>
</reference>
<accession>A0A383CN51</accession>